<name>A8BU84_GIAIC</name>
<gene>
    <name evidence="2" type="ORF">GL50803_00135269</name>
    <name evidence="1" type="ORF">GL50803_00135270</name>
</gene>
<protein>
    <submittedName>
        <fullName evidence="2">Uncharacterized protein</fullName>
    </submittedName>
</protein>
<dbReference type="EMBL" id="AACB03000002">
    <property type="protein sequence ID" value="KAE8304550.1"/>
    <property type="molecule type" value="Genomic_DNA"/>
</dbReference>
<dbReference type="VEuPathDB" id="GiardiaDB:GL50803_135270"/>
<proteinExistence type="predicted"/>
<organism evidence="2 3">
    <name type="scientific">Giardia intestinalis (strain ATCC 50803 / WB clone C6)</name>
    <name type="common">Giardia lamblia</name>
    <dbReference type="NCBI Taxonomy" id="184922"/>
    <lineage>
        <taxon>Eukaryota</taxon>
        <taxon>Metamonada</taxon>
        <taxon>Diplomonadida</taxon>
        <taxon>Hexamitidae</taxon>
        <taxon>Giardiinae</taxon>
        <taxon>Giardia</taxon>
    </lineage>
</organism>
<sequence>MAFSYFTVPSGQPFRRPLPGHVVARLAQPLRRTRSVEEAADRRSQALWRRSEKAGEVYRAARKIAMSRHLFDFHDRAVAKHRAERAQQEAERRRTALLQCKSDAIAAGYNEWYDARVCKEEEEHLSKSKRDRYGGKRAGLWEEHLILSNASIRVSSVGPARALSAPYQPASN</sequence>
<dbReference type="GeneID" id="5697545"/>
<evidence type="ECO:0000313" key="1">
    <source>
        <dbReference type="EMBL" id="KAE8304550.1"/>
    </source>
</evidence>
<evidence type="ECO:0000313" key="2">
    <source>
        <dbReference type="EMBL" id="KAE8304553.1"/>
    </source>
</evidence>
<evidence type="ECO:0000313" key="3">
    <source>
        <dbReference type="Proteomes" id="UP000001548"/>
    </source>
</evidence>
<accession>A8BU84</accession>
<dbReference type="GeneID" id="5697682"/>
<dbReference type="KEGG" id="gla:GL50803_00135269"/>
<dbReference type="HOGENOM" id="CLU_1558172_0_0_1"/>
<reference evidence="2" key="2">
    <citation type="submission" date="2019-07" db="EMBL/GenBank/DDBJ databases">
        <title>New Giardia intestinalis WB genome in near-complete chromosomes.</title>
        <authorList>
            <person name="Xu F."/>
            <person name="Jex A."/>
            <person name="Svard S.G."/>
        </authorList>
    </citation>
    <scope>NUCLEOTIDE SEQUENCE</scope>
    <source>
        <strain evidence="2">WB C6</strain>
    </source>
</reference>
<dbReference type="RefSeq" id="XP_001704834.1">
    <property type="nucleotide sequence ID" value="XM_001704782.1"/>
</dbReference>
<dbReference type="AlphaFoldDB" id="A8BU84"/>
<dbReference type="VEuPathDB" id="GiardiaDB:GL50803_135269"/>
<dbReference type="OMA" id="NEWYDAR"/>
<dbReference type="RefSeq" id="XP_001704672.1">
    <property type="nucleotide sequence ID" value="XM_001704620.1"/>
</dbReference>
<keyword evidence="3" id="KW-1185">Reference proteome</keyword>
<dbReference type="Proteomes" id="UP000001548">
    <property type="component" value="Unassembled WGS sequence"/>
</dbReference>
<dbReference type="KEGG" id="gla:GL50803_00135270"/>
<dbReference type="EMBL" id="AACB03000002">
    <property type="protein sequence ID" value="KAE8304553.1"/>
    <property type="molecule type" value="Genomic_DNA"/>
</dbReference>
<comment type="caution">
    <text evidence="2">The sequence shown here is derived from an EMBL/GenBank/DDBJ whole genome shotgun (WGS) entry which is preliminary data.</text>
</comment>
<reference evidence="2 3" key="1">
    <citation type="journal article" date="2007" name="Science">
        <title>Genomic minimalism in the early diverging intestinal parasite Giardia lamblia.</title>
        <authorList>
            <person name="Morrison H.G."/>
            <person name="McArthur A.G."/>
            <person name="Gillin F.D."/>
            <person name="Aley S.B."/>
            <person name="Adam R.D."/>
            <person name="Olsen G.J."/>
            <person name="Best A.A."/>
            <person name="Cande W.Z."/>
            <person name="Chen F."/>
            <person name="Cipriano M.J."/>
            <person name="Davids B.J."/>
            <person name="Dawson S.C."/>
            <person name="Elmendorf H.G."/>
            <person name="Hehl A.B."/>
            <person name="Holder M.E."/>
            <person name="Huse S.M."/>
            <person name="Kim U.U."/>
            <person name="Lasek-Nesselquist E."/>
            <person name="Manning G."/>
            <person name="Nigam A."/>
            <person name="Nixon J.E."/>
            <person name="Palm D."/>
            <person name="Passamaneck N.E."/>
            <person name="Prabhu A."/>
            <person name="Reich C.I."/>
            <person name="Reiner D.S."/>
            <person name="Samuelson J."/>
            <person name="Svard S.G."/>
            <person name="Sogin M.L."/>
        </authorList>
    </citation>
    <scope>NUCLEOTIDE SEQUENCE [LARGE SCALE GENOMIC DNA]</scope>
    <source>
        <strain evidence="3">ATCC 50803 / WB clone C6</strain>
        <strain evidence="2">WB C6</strain>
    </source>
</reference>